<dbReference type="GO" id="GO:0043752">
    <property type="term" value="F:adenosylcobinamide kinase activity"/>
    <property type="evidence" value="ECO:0007669"/>
    <property type="project" value="UniProtKB-EC"/>
</dbReference>
<dbReference type="NCBIfam" id="NF004469">
    <property type="entry name" value="PRK05800.1"/>
    <property type="match status" value="1"/>
</dbReference>
<feature type="binding site" evidence="16">
    <location>
        <begin position="7"/>
        <end position="14"/>
    </location>
    <ligand>
        <name>GTP</name>
        <dbReference type="ChEBI" id="CHEBI:37565"/>
    </ligand>
</feature>
<feature type="active site" description="GMP-histidine intermediate" evidence="15">
    <location>
        <position position="48"/>
    </location>
</feature>
<evidence type="ECO:0000256" key="2">
    <source>
        <dbReference type="ARBA" id="ARBA00000711"/>
    </source>
</evidence>
<dbReference type="PANTHER" id="PTHR34848:SF1">
    <property type="entry name" value="BIFUNCTIONAL ADENOSYLCOBALAMIN BIOSYNTHESIS PROTEIN COBU"/>
    <property type="match status" value="1"/>
</dbReference>
<comment type="similarity">
    <text evidence="7 14">Belongs to the CobU/CobP family.</text>
</comment>
<dbReference type="Proteomes" id="UP000094844">
    <property type="component" value="Unassembled WGS sequence"/>
</dbReference>
<comment type="catalytic activity">
    <reaction evidence="1 14">
        <text>adenosylcob(III)inamide + ATP = adenosylcob(III)inamide phosphate + ADP + H(+)</text>
        <dbReference type="Rhea" id="RHEA:15769"/>
        <dbReference type="ChEBI" id="CHEBI:2480"/>
        <dbReference type="ChEBI" id="CHEBI:15378"/>
        <dbReference type="ChEBI" id="CHEBI:30616"/>
        <dbReference type="ChEBI" id="CHEBI:58502"/>
        <dbReference type="ChEBI" id="CHEBI:456216"/>
        <dbReference type="EC" id="2.7.1.156"/>
    </reaction>
</comment>
<dbReference type="PANTHER" id="PTHR34848">
    <property type="match status" value="1"/>
</dbReference>
<dbReference type="InterPro" id="IPR003203">
    <property type="entry name" value="CobU/CobP"/>
</dbReference>
<dbReference type="GO" id="GO:0009236">
    <property type="term" value="P:cobalamin biosynthetic process"/>
    <property type="evidence" value="ECO:0007669"/>
    <property type="project" value="UniProtKB-UniRule"/>
</dbReference>
<comment type="catalytic activity">
    <reaction evidence="3">
        <text>adenosylcob(III)inamide + GTP = adenosylcob(III)inamide phosphate + GDP + H(+)</text>
        <dbReference type="Rhea" id="RHEA:15765"/>
        <dbReference type="ChEBI" id="CHEBI:2480"/>
        <dbReference type="ChEBI" id="CHEBI:15378"/>
        <dbReference type="ChEBI" id="CHEBI:37565"/>
        <dbReference type="ChEBI" id="CHEBI:58189"/>
        <dbReference type="ChEBI" id="CHEBI:58502"/>
        <dbReference type="EC" id="2.7.1.156"/>
    </reaction>
</comment>
<evidence type="ECO:0000256" key="16">
    <source>
        <dbReference type="PIRSR" id="PIRSR006135-2"/>
    </source>
</evidence>
<keyword evidence="11 14" id="KW-0418">Kinase</keyword>
<evidence type="ECO:0000313" key="18">
    <source>
        <dbReference type="Proteomes" id="UP000094844"/>
    </source>
</evidence>
<evidence type="ECO:0000256" key="8">
    <source>
        <dbReference type="ARBA" id="ARBA00022573"/>
    </source>
</evidence>
<evidence type="ECO:0000256" key="12">
    <source>
        <dbReference type="ARBA" id="ARBA00022840"/>
    </source>
</evidence>
<comment type="pathway">
    <text evidence="6 14">Cofactor biosynthesis; adenosylcobalamin biosynthesis; adenosylcobalamin from cob(II)yrinate a,c-diamide: step 5/7.</text>
</comment>
<keyword evidence="9 14" id="KW-0808">Transferase</keyword>
<dbReference type="GO" id="GO:0005525">
    <property type="term" value="F:GTP binding"/>
    <property type="evidence" value="ECO:0007669"/>
    <property type="project" value="UniProtKB-UniRule"/>
</dbReference>
<dbReference type="InterPro" id="IPR027417">
    <property type="entry name" value="P-loop_NTPase"/>
</dbReference>
<dbReference type="FunFam" id="3.40.50.300:FF:000632">
    <property type="entry name" value="Bifunctional adenosylcobalamin biosynthesis protein"/>
    <property type="match status" value="1"/>
</dbReference>
<protein>
    <recommendedName>
        <fullName evidence="14">Bifunctional adenosylcobalamin biosynthesis protein</fullName>
        <ecNumber evidence="14">2.7.1.156</ecNumber>
        <ecNumber evidence="14">2.7.7.62</ecNumber>
    </recommendedName>
</protein>
<dbReference type="SUPFAM" id="SSF52540">
    <property type="entry name" value="P-loop containing nucleoside triphosphate hydrolases"/>
    <property type="match status" value="1"/>
</dbReference>
<proteinExistence type="inferred from homology"/>
<sequence length="183" mass="20156">MMILITGGARSGKSTLAEKLAAQRGKRVLYIATSVITDDEMAQRVEIHRQTRPVQWITHEGYRDLDAVVSEKGEGCNAIMLECITTMITNLLFEQAGNVAAEEMDFTALEQGIHQQIDALILACSQSDIPVYIVTNELGMGIVPDNLLARRFRDIAGRVNQRLAAQAQQVYLVISGIEVKIKG</sequence>
<evidence type="ECO:0000256" key="7">
    <source>
        <dbReference type="ARBA" id="ARBA00007490"/>
    </source>
</evidence>
<gene>
    <name evidence="17" type="primary">cobU</name>
    <name evidence="17" type="ORF">BN1044_01278</name>
</gene>
<evidence type="ECO:0000256" key="13">
    <source>
        <dbReference type="ARBA" id="ARBA00023134"/>
    </source>
</evidence>
<name>A0A1C6YY51_HAFAL</name>
<dbReference type="EMBL" id="FMIQ01000022">
    <property type="protein sequence ID" value="SCM51810.1"/>
    <property type="molecule type" value="Genomic_DNA"/>
</dbReference>
<dbReference type="GO" id="GO:0005524">
    <property type="term" value="F:ATP binding"/>
    <property type="evidence" value="ECO:0007669"/>
    <property type="project" value="UniProtKB-UniRule"/>
</dbReference>
<feature type="binding site" evidence="16">
    <location>
        <begin position="49"/>
        <end position="52"/>
    </location>
    <ligand>
        <name>GTP</name>
        <dbReference type="ChEBI" id="CHEBI:37565"/>
    </ligand>
</feature>
<comment type="catalytic activity">
    <reaction evidence="2 14">
        <text>adenosylcob(III)inamide phosphate + GTP + H(+) = adenosylcob(III)inamide-GDP + diphosphate</text>
        <dbReference type="Rhea" id="RHEA:22712"/>
        <dbReference type="ChEBI" id="CHEBI:15378"/>
        <dbReference type="ChEBI" id="CHEBI:33019"/>
        <dbReference type="ChEBI" id="CHEBI:37565"/>
        <dbReference type="ChEBI" id="CHEBI:58502"/>
        <dbReference type="ChEBI" id="CHEBI:60487"/>
        <dbReference type="EC" id="2.7.7.62"/>
    </reaction>
</comment>
<evidence type="ECO:0000256" key="6">
    <source>
        <dbReference type="ARBA" id="ARBA00005159"/>
    </source>
</evidence>
<dbReference type="Pfam" id="PF02283">
    <property type="entry name" value="CobU"/>
    <property type="match status" value="1"/>
</dbReference>
<dbReference type="Gene3D" id="3.40.50.300">
    <property type="entry name" value="P-loop containing nucleotide triphosphate hydrolases"/>
    <property type="match status" value="1"/>
</dbReference>
<keyword evidence="12 14" id="KW-0067">ATP-binding</keyword>
<keyword evidence="13 14" id="KW-0342">GTP-binding</keyword>
<comment type="function">
    <text evidence="4 14">Catalyzes ATP-dependent phosphorylation of adenosylcobinamide and addition of GMP to adenosylcobinamide phosphate.</text>
</comment>
<reference evidence="17 18" key="1">
    <citation type="submission" date="2016-09" db="EMBL/GenBank/DDBJ databases">
        <authorList>
            <person name="Capua I."/>
            <person name="De Benedictis P."/>
            <person name="Joannis T."/>
            <person name="Lombin L.H."/>
            <person name="Cattoli G."/>
        </authorList>
    </citation>
    <scope>NUCLEOTIDE SEQUENCE [LARGE SCALE GENOMIC DNA]</scope>
    <source>
        <strain evidence="17 18">GB001</strain>
    </source>
</reference>
<dbReference type="PIRSF" id="PIRSF006135">
    <property type="entry name" value="CobU"/>
    <property type="match status" value="1"/>
</dbReference>
<feature type="binding site" evidence="16">
    <location>
        <position position="60"/>
    </location>
    <ligand>
        <name>GTP</name>
        <dbReference type="ChEBI" id="CHEBI:37565"/>
    </ligand>
</feature>
<accession>A0A1C6YY51</accession>
<dbReference type="EC" id="2.7.7.62" evidence="14"/>
<evidence type="ECO:0000256" key="10">
    <source>
        <dbReference type="ARBA" id="ARBA00022741"/>
    </source>
</evidence>
<evidence type="ECO:0000256" key="3">
    <source>
        <dbReference type="ARBA" id="ARBA00001522"/>
    </source>
</evidence>
<comment type="pathway">
    <text evidence="5 14">Cofactor biosynthesis; adenosylcobalamin biosynthesis; adenosylcobalamin from cob(II)yrinate a,c-diamide: step 6/7.</text>
</comment>
<keyword evidence="8 14" id="KW-0169">Cobalamin biosynthesis</keyword>
<dbReference type="AlphaFoldDB" id="A0A1C6YY51"/>
<keyword evidence="10 14" id="KW-0547">Nucleotide-binding</keyword>
<evidence type="ECO:0000256" key="15">
    <source>
        <dbReference type="PIRSR" id="PIRSR006135-1"/>
    </source>
</evidence>
<dbReference type="CDD" id="cd00544">
    <property type="entry name" value="CobU"/>
    <property type="match status" value="1"/>
</dbReference>
<dbReference type="UniPathway" id="UPA00148">
    <property type="reaction ID" value="UER00236"/>
</dbReference>
<keyword evidence="17" id="KW-0548">Nucleotidyltransferase</keyword>
<feature type="binding site" evidence="16">
    <location>
        <begin position="32"/>
        <end position="34"/>
    </location>
    <ligand>
        <name>GTP</name>
        <dbReference type="ChEBI" id="CHEBI:37565"/>
    </ligand>
</feature>
<organism evidence="17 18">
    <name type="scientific">Hafnia alvei</name>
    <dbReference type="NCBI Taxonomy" id="569"/>
    <lineage>
        <taxon>Bacteria</taxon>
        <taxon>Pseudomonadati</taxon>
        <taxon>Pseudomonadota</taxon>
        <taxon>Gammaproteobacteria</taxon>
        <taxon>Enterobacterales</taxon>
        <taxon>Hafniaceae</taxon>
        <taxon>Hafnia</taxon>
    </lineage>
</organism>
<dbReference type="GO" id="GO:0008820">
    <property type="term" value="F:cobinamide phosphate guanylyltransferase activity"/>
    <property type="evidence" value="ECO:0007669"/>
    <property type="project" value="UniProtKB-UniRule"/>
</dbReference>
<dbReference type="EC" id="2.7.1.156" evidence="14"/>
<evidence type="ECO:0000256" key="11">
    <source>
        <dbReference type="ARBA" id="ARBA00022777"/>
    </source>
</evidence>
<evidence type="ECO:0000256" key="9">
    <source>
        <dbReference type="ARBA" id="ARBA00022679"/>
    </source>
</evidence>
<evidence type="ECO:0000256" key="5">
    <source>
        <dbReference type="ARBA" id="ARBA00004692"/>
    </source>
</evidence>
<evidence type="ECO:0000256" key="1">
    <source>
        <dbReference type="ARBA" id="ARBA00000312"/>
    </source>
</evidence>
<evidence type="ECO:0000256" key="14">
    <source>
        <dbReference type="PIRNR" id="PIRNR006135"/>
    </source>
</evidence>
<dbReference type="STRING" id="569.A6V27_02435"/>
<feature type="binding site" evidence="16">
    <location>
        <position position="82"/>
    </location>
    <ligand>
        <name>GTP</name>
        <dbReference type="ChEBI" id="CHEBI:37565"/>
    </ligand>
</feature>
<evidence type="ECO:0000256" key="4">
    <source>
        <dbReference type="ARBA" id="ARBA00003889"/>
    </source>
</evidence>
<evidence type="ECO:0000313" key="17">
    <source>
        <dbReference type="EMBL" id="SCM51810.1"/>
    </source>
</evidence>